<dbReference type="Proteomes" id="UP000245609">
    <property type="component" value="Unassembled WGS sequence"/>
</dbReference>
<dbReference type="NCBIfam" id="TIGR00059">
    <property type="entry name" value="L17"/>
    <property type="match status" value="1"/>
</dbReference>
<comment type="similarity">
    <text evidence="1 4">Belongs to the bacterial ribosomal protein bL17 family.</text>
</comment>
<keyword evidence="7" id="KW-1185">Reference proteome</keyword>
<keyword evidence="3 4" id="KW-0687">Ribonucleoprotein</keyword>
<evidence type="ECO:0000256" key="2">
    <source>
        <dbReference type="ARBA" id="ARBA00022980"/>
    </source>
</evidence>
<evidence type="ECO:0000256" key="4">
    <source>
        <dbReference type="RuleBase" id="RU000660"/>
    </source>
</evidence>
<protein>
    <recommendedName>
        <fullName evidence="8">Ribosomal protein L17</fullName>
    </recommendedName>
</protein>
<proteinExistence type="inferred from homology"/>
<dbReference type="PROSITE" id="PS01167">
    <property type="entry name" value="RIBOSOMAL_L17"/>
    <property type="match status" value="1"/>
</dbReference>
<dbReference type="Gene3D" id="3.90.1030.10">
    <property type="entry name" value="Ribosomal protein L17"/>
    <property type="match status" value="1"/>
</dbReference>
<evidence type="ECO:0000256" key="1">
    <source>
        <dbReference type="ARBA" id="ARBA00008777"/>
    </source>
</evidence>
<organism evidence="6 7">
    <name type="scientific">Smittium megazygosporum</name>
    <dbReference type="NCBI Taxonomy" id="133381"/>
    <lineage>
        <taxon>Eukaryota</taxon>
        <taxon>Fungi</taxon>
        <taxon>Fungi incertae sedis</taxon>
        <taxon>Zoopagomycota</taxon>
        <taxon>Kickxellomycotina</taxon>
        <taxon>Harpellomycetes</taxon>
        <taxon>Harpellales</taxon>
        <taxon>Legeriomycetaceae</taxon>
        <taxon>Smittium</taxon>
    </lineage>
</organism>
<dbReference type="GO" id="GO:0003735">
    <property type="term" value="F:structural constituent of ribosome"/>
    <property type="evidence" value="ECO:0007669"/>
    <property type="project" value="InterPro"/>
</dbReference>
<dbReference type="InterPro" id="IPR047859">
    <property type="entry name" value="Ribosomal_bL17_CS"/>
</dbReference>
<accession>A0A2T9ZF90</accession>
<dbReference type="InterPro" id="IPR036373">
    <property type="entry name" value="Ribosomal_bL17_sf"/>
</dbReference>
<dbReference type="PANTHER" id="PTHR14413:SF16">
    <property type="entry name" value="LARGE RIBOSOMAL SUBUNIT PROTEIN BL17M"/>
    <property type="match status" value="1"/>
</dbReference>
<dbReference type="SUPFAM" id="SSF64263">
    <property type="entry name" value="Prokaryotic ribosomal protein L17"/>
    <property type="match status" value="1"/>
</dbReference>
<evidence type="ECO:0000313" key="6">
    <source>
        <dbReference type="EMBL" id="PVV03258.1"/>
    </source>
</evidence>
<dbReference type="EMBL" id="MBFS01000256">
    <property type="protein sequence ID" value="PVV03258.1"/>
    <property type="molecule type" value="Genomic_DNA"/>
</dbReference>
<dbReference type="InterPro" id="IPR000456">
    <property type="entry name" value="Ribosomal_bL17"/>
</dbReference>
<gene>
    <name evidence="6" type="ORF">BB560_002276</name>
</gene>
<dbReference type="AlphaFoldDB" id="A0A2T9ZF90"/>
<evidence type="ECO:0008006" key="8">
    <source>
        <dbReference type="Google" id="ProtNLM"/>
    </source>
</evidence>
<comment type="caution">
    <text evidence="6">The sequence shown here is derived from an EMBL/GenBank/DDBJ whole genome shotgun (WGS) entry which is preliminary data.</text>
</comment>
<keyword evidence="5" id="KW-0175">Coiled coil</keyword>
<name>A0A2T9ZF90_9FUNG</name>
<feature type="coiled-coil region" evidence="5">
    <location>
        <begin position="185"/>
        <end position="212"/>
    </location>
</feature>
<keyword evidence="2 4" id="KW-0689">Ribosomal protein</keyword>
<evidence type="ECO:0000256" key="3">
    <source>
        <dbReference type="ARBA" id="ARBA00023274"/>
    </source>
</evidence>
<evidence type="ECO:0000256" key="5">
    <source>
        <dbReference type="SAM" id="Coils"/>
    </source>
</evidence>
<dbReference type="STRING" id="133381.A0A2T9ZF90"/>
<dbReference type="OrthoDB" id="275000at2759"/>
<dbReference type="PANTHER" id="PTHR14413">
    <property type="entry name" value="RIBOSOMAL PROTEIN L17"/>
    <property type="match status" value="1"/>
</dbReference>
<sequence length="240" mass="28449">MPQLNMDWSHRKAVFRNLTTALIKNGYIETTLPKAKVLRKYAERIVTVGKRGDLNARKKAIEWLYEPKVTLPILFEDLAPRFMDRNGGYTRIHNLGVRNKDNAPMALIEYLNPAEPEKEFGYNMKIRRLAGMEMAGHVKVVFDNENSEIPRFEFLKQDCKPSEKFRFEKEVGKLVKSLEFAKVSKNTFLEHLSQERKRLEEEKEQNRDFKMENFFKEHFPNSENKMIYKRWPKTVMPTDD</sequence>
<dbReference type="GO" id="GO:0006412">
    <property type="term" value="P:translation"/>
    <property type="evidence" value="ECO:0007669"/>
    <property type="project" value="InterPro"/>
</dbReference>
<dbReference type="Pfam" id="PF01196">
    <property type="entry name" value="Ribosomal_L17"/>
    <property type="match status" value="1"/>
</dbReference>
<reference evidence="6 7" key="1">
    <citation type="journal article" date="2018" name="MBio">
        <title>Comparative Genomics Reveals the Core Gene Toolbox for the Fungus-Insect Symbiosis.</title>
        <authorList>
            <person name="Wang Y."/>
            <person name="Stata M."/>
            <person name="Wang W."/>
            <person name="Stajich J.E."/>
            <person name="White M.M."/>
            <person name="Moncalvo J.M."/>
        </authorList>
    </citation>
    <scope>NUCLEOTIDE SEQUENCE [LARGE SCALE GENOMIC DNA]</scope>
    <source>
        <strain evidence="6 7">SC-DP-2</strain>
    </source>
</reference>
<dbReference type="GO" id="GO:0015934">
    <property type="term" value="C:large ribosomal subunit"/>
    <property type="evidence" value="ECO:0007669"/>
    <property type="project" value="TreeGrafter"/>
</dbReference>
<evidence type="ECO:0000313" key="7">
    <source>
        <dbReference type="Proteomes" id="UP000245609"/>
    </source>
</evidence>